<comment type="caution">
    <text evidence="3">The sequence shown here is derived from an EMBL/GenBank/DDBJ whole genome shotgun (WGS) entry which is preliminary data.</text>
</comment>
<protein>
    <recommendedName>
        <fullName evidence="2">Pyridoxamine 5'-phosphate oxidase N-terminal domain-containing protein</fullName>
    </recommendedName>
</protein>
<proteinExistence type="predicted"/>
<organism evidence="3 4">
    <name type="scientific">Kutzneria kofuensis</name>
    <dbReference type="NCBI Taxonomy" id="103725"/>
    <lineage>
        <taxon>Bacteria</taxon>
        <taxon>Bacillati</taxon>
        <taxon>Actinomycetota</taxon>
        <taxon>Actinomycetes</taxon>
        <taxon>Pseudonocardiales</taxon>
        <taxon>Pseudonocardiaceae</taxon>
        <taxon>Kutzneria</taxon>
    </lineage>
</organism>
<evidence type="ECO:0000256" key="1">
    <source>
        <dbReference type="ARBA" id="ARBA00023002"/>
    </source>
</evidence>
<dbReference type="PANTHER" id="PTHR35176">
    <property type="entry name" value="HEME OXYGENASE HI_0854-RELATED"/>
    <property type="match status" value="1"/>
</dbReference>
<dbReference type="InterPro" id="IPR052019">
    <property type="entry name" value="F420H2_bilvrd_red/Heme_oxyg"/>
</dbReference>
<dbReference type="GO" id="GO:0070967">
    <property type="term" value="F:coenzyme F420 binding"/>
    <property type="evidence" value="ECO:0007669"/>
    <property type="project" value="TreeGrafter"/>
</dbReference>
<accession>A0A7W9NGQ2</accession>
<gene>
    <name evidence="3" type="ORF">BJ998_003928</name>
</gene>
<dbReference type="NCBIfam" id="TIGR03618">
    <property type="entry name" value="Rv1155_F420"/>
    <property type="match status" value="1"/>
</dbReference>
<name>A0A7W9NGQ2_9PSEU</name>
<dbReference type="GO" id="GO:0005829">
    <property type="term" value="C:cytosol"/>
    <property type="evidence" value="ECO:0007669"/>
    <property type="project" value="TreeGrafter"/>
</dbReference>
<dbReference type="Pfam" id="PF01243">
    <property type="entry name" value="PNPOx_N"/>
    <property type="match status" value="1"/>
</dbReference>
<dbReference type="AlphaFoldDB" id="A0A7W9NGQ2"/>
<dbReference type="Gene3D" id="2.30.110.10">
    <property type="entry name" value="Electron Transport, Fmn-binding Protein, Chain A"/>
    <property type="match status" value="1"/>
</dbReference>
<dbReference type="GO" id="GO:0016627">
    <property type="term" value="F:oxidoreductase activity, acting on the CH-CH group of donors"/>
    <property type="evidence" value="ECO:0007669"/>
    <property type="project" value="TreeGrafter"/>
</dbReference>
<sequence length="142" mass="15715">MAETEDNWWREFIAELPAKTAKLAVVRKDGSPHVAPVWVALDGDTIVFNTGKDSLKGKSILRDGRVALSFDDERPPFAFVLVRGRAEVIEDPDQLRHWATVIAGRYMGEDRAEEYGARNGVPGELLVRVVDAKVTAQRGVAD</sequence>
<dbReference type="InterPro" id="IPR019920">
    <property type="entry name" value="F420-binding_dom_put"/>
</dbReference>
<dbReference type="Proteomes" id="UP000585638">
    <property type="component" value="Unassembled WGS sequence"/>
</dbReference>
<feature type="domain" description="Pyridoxamine 5'-phosphate oxidase N-terminal" evidence="2">
    <location>
        <begin position="17"/>
        <end position="112"/>
    </location>
</feature>
<dbReference type="PANTHER" id="PTHR35176:SF1">
    <property type="entry name" value="F420H(2)-DEPENDENT BILIVERDIN REDUCTASE"/>
    <property type="match status" value="1"/>
</dbReference>
<dbReference type="EMBL" id="JACHIR010000001">
    <property type="protein sequence ID" value="MBB5892732.1"/>
    <property type="molecule type" value="Genomic_DNA"/>
</dbReference>
<dbReference type="InterPro" id="IPR012349">
    <property type="entry name" value="Split_barrel_FMN-bd"/>
</dbReference>
<keyword evidence="4" id="KW-1185">Reference proteome</keyword>
<evidence type="ECO:0000259" key="2">
    <source>
        <dbReference type="Pfam" id="PF01243"/>
    </source>
</evidence>
<dbReference type="InterPro" id="IPR011576">
    <property type="entry name" value="Pyridox_Oxase_N"/>
</dbReference>
<evidence type="ECO:0000313" key="3">
    <source>
        <dbReference type="EMBL" id="MBB5892732.1"/>
    </source>
</evidence>
<dbReference type="SUPFAM" id="SSF50475">
    <property type="entry name" value="FMN-binding split barrel"/>
    <property type="match status" value="1"/>
</dbReference>
<reference evidence="3 4" key="1">
    <citation type="submission" date="2020-08" db="EMBL/GenBank/DDBJ databases">
        <title>Sequencing the genomes of 1000 actinobacteria strains.</title>
        <authorList>
            <person name="Klenk H.-P."/>
        </authorList>
    </citation>
    <scope>NUCLEOTIDE SEQUENCE [LARGE SCALE GENOMIC DNA]</scope>
    <source>
        <strain evidence="3 4">DSM 43851</strain>
    </source>
</reference>
<keyword evidence="1" id="KW-0560">Oxidoreductase</keyword>
<dbReference type="RefSeq" id="WP_184863659.1">
    <property type="nucleotide sequence ID" value="NZ_BAAAWY010000001.1"/>
</dbReference>
<evidence type="ECO:0000313" key="4">
    <source>
        <dbReference type="Proteomes" id="UP000585638"/>
    </source>
</evidence>